<dbReference type="GO" id="GO:0005634">
    <property type="term" value="C:nucleus"/>
    <property type="evidence" value="ECO:0007669"/>
    <property type="project" value="UniProtKB-SubCell"/>
</dbReference>
<dbReference type="InterPro" id="IPR001005">
    <property type="entry name" value="SANT/Myb"/>
</dbReference>
<dbReference type="GO" id="GO:0000981">
    <property type="term" value="F:DNA-binding transcription factor activity, RNA polymerase II-specific"/>
    <property type="evidence" value="ECO:0007669"/>
    <property type="project" value="TreeGrafter"/>
</dbReference>
<feature type="compositionally biased region" description="Basic and acidic residues" evidence="7">
    <location>
        <begin position="269"/>
        <end position="279"/>
    </location>
</feature>
<dbReference type="InterPro" id="IPR017930">
    <property type="entry name" value="Myb_dom"/>
</dbReference>
<feature type="domain" description="Myb-like" evidence="8">
    <location>
        <begin position="132"/>
        <end position="182"/>
    </location>
</feature>
<keyword evidence="5" id="KW-0804">Transcription</keyword>
<organism evidence="10 11">
    <name type="scientific">Tripterygium wilfordii</name>
    <name type="common">Thunder God vine</name>
    <dbReference type="NCBI Taxonomy" id="458696"/>
    <lineage>
        <taxon>Eukaryota</taxon>
        <taxon>Viridiplantae</taxon>
        <taxon>Streptophyta</taxon>
        <taxon>Embryophyta</taxon>
        <taxon>Tracheophyta</taxon>
        <taxon>Spermatophyta</taxon>
        <taxon>Magnoliopsida</taxon>
        <taxon>eudicotyledons</taxon>
        <taxon>Gunneridae</taxon>
        <taxon>Pentapetalae</taxon>
        <taxon>rosids</taxon>
        <taxon>fabids</taxon>
        <taxon>Celastrales</taxon>
        <taxon>Celastraceae</taxon>
        <taxon>Tripterygium</taxon>
    </lineage>
</organism>
<dbReference type="InterPro" id="IPR050560">
    <property type="entry name" value="MYB_TF"/>
</dbReference>
<dbReference type="SMART" id="SM00717">
    <property type="entry name" value="SANT"/>
    <property type="match status" value="3"/>
</dbReference>
<keyword evidence="6" id="KW-0539">Nucleus</keyword>
<comment type="subcellular location">
    <subcellularLocation>
        <location evidence="1">Nucleus</location>
    </subcellularLocation>
</comment>
<dbReference type="FunFam" id="1.10.10.60:FF:000016">
    <property type="entry name" value="Transcriptional activator Myb isoform A"/>
    <property type="match status" value="1"/>
</dbReference>
<dbReference type="PANTHER" id="PTHR45614:SF266">
    <property type="entry name" value="TRANSCRIPTION FACTOR MYB3R-4"/>
    <property type="match status" value="1"/>
</dbReference>
<protein>
    <submittedName>
        <fullName evidence="10">Myb family transcription factor family protein</fullName>
    </submittedName>
</protein>
<dbReference type="Pfam" id="PF00249">
    <property type="entry name" value="Myb_DNA-binding"/>
    <property type="match status" value="3"/>
</dbReference>
<evidence type="ECO:0000256" key="6">
    <source>
        <dbReference type="ARBA" id="ARBA00023242"/>
    </source>
</evidence>
<dbReference type="Proteomes" id="UP000593562">
    <property type="component" value="Unassembled WGS sequence"/>
</dbReference>
<dbReference type="PANTHER" id="PTHR45614">
    <property type="entry name" value="MYB PROTEIN-RELATED"/>
    <property type="match status" value="1"/>
</dbReference>
<evidence type="ECO:0000313" key="11">
    <source>
        <dbReference type="Proteomes" id="UP000593562"/>
    </source>
</evidence>
<sequence>MITSTPSDGCSDGIQKMRPLHGRTSGPTRRSTKGQWTAEEDEILRKAVQSFKGKNWKKIAECFKDRTDVQCLHRWQKVLNPELIKGPWSKEEDEIIIELVHKYGPKKWSTIARHLPGRIGKQCRERWHNHLNPAINKEAWTQQEELALIRAHQIYGNRWAELTKFLPGRGDNAIKNHWNSSVKKKLESYLASGLLDQFPALPLGTNHHQSMPASSSRMQSSGEDSSHRSGREPEEISECSQDSNVVGYSQSAGDLVNSVIHTKEEFQLTEESQLRKEHSSSSGSFHTQDIPFEGGFSSSFLQQNLSDNAGSSASRDHQFNMHELPNISSLELRQESSGLPSHCTGTNASHKVLNATLQTSIGRRAPASMENMAATHAKQGHVLISDDECCRVLFSGAMNDGCFPSEDLTKGSSLADLVGCSDSILCQPSNFQSPESSRTLVSHSYYPSRSDVLQTSCCQPSLSVPSLHAVSEDAIVYARAVDQFIGHPFGIQEQEFVSGETDGFIYTTGSANSLSGDGADNSGPQEQTFEIRESSKLVPMNSFGSGSDIMQTCPPVDEKPSVLTEQQDGGALCYEPPRFPSMDVPFLSCDLIQSGSDMQQEYSPLGIRQLMMSSMNCFTPFRLWDSPSRDSSPEAVLKSAAKTFTGTPSILKKRNRDLLSPLSDRRADKKLEIDVTSSLSKEFSRLDVLFDDSGTDKESPMSLSSNHKRNSVASIDEKENMDPAFEVGRENQNQRTHSPKSIISVSDKDFNSDQFQEKMNQGDGKNNVDPDTSLRSVQQQCGVLVERNGPDDTSDDRISDKHFLSGNSKNNVKQGITDTDTKTNLDPEAGSQTIKQQRGVLADHKMKDLLIVSPDQVSIKVEKRSSFSAQTTRNQCTKRLGATPSRVMTSESSSGNPCLVVSSPSGWGKNLDSHPKAVNLAHPVRPSLPLENMVNHAGNENSSVFSETPFKRSIESPSAWKSPWFINSFLPGPRIDTDITIEDIGYLMSPGERSYDAIGLMKQLSEHTSAAYADALEVLGNDTPETILRRKCSNIQNLNQENHTLHNETENRPHLASNVLSECRVLDFSECGTPGKETAKEKPSTAVSFSSPSSYLLKGCR</sequence>
<keyword evidence="2" id="KW-0677">Repeat</keyword>
<gene>
    <name evidence="10" type="ORF">HS088_TW23G00941</name>
</gene>
<feature type="domain" description="HTH myb-type" evidence="9">
    <location>
        <begin position="136"/>
        <end position="186"/>
    </location>
</feature>
<feature type="domain" description="Myb-like" evidence="8">
    <location>
        <begin position="80"/>
        <end position="131"/>
    </location>
</feature>
<feature type="compositionally biased region" description="Basic and acidic residues" evidence="7">
    <location>
        <begin position="224"/>
        <end position="234"/>
    </location>
</feature>
<accession>A0A7J7BWD6</accession>
<evidence type="ECO:0000256" key="5">
    <source>
        <dbReference type="ARBA" id="ARBA00023163"/>
    </source>
</evidence>
<feature type="region of interest" description="Disordered" evidence="7">
    <location>
        <begin position="755"/>
        <end position="828"/>
    </location>
</feature>
<feature type="domain" description="HTH myb-type" evidence="9">
    <location>
        <begin position="28"/>
        <end position="79"/>
    </location>
</feature>
<feature type="compositionally biased region" description="Low complexity" evidence="7">
    <location>
        <begin position="1084"/>
        <end position="1094"/>
    </location>
</feature>
<dbReference type="FunFam" id="1.10.10.60:FF:000010">
    <property type="entry name" value="Transcriptional activator Myb isoform A"/>
    <property type="match status" value="1"/>
</dbReference>
<name>A0A7J7BWD6_TRIWF</name>
<feature type="region of interest" description="Disordered" evidence="7">
    <location>
        <begin position="694"/>
        <end position="717"/>
    </location>
</feature>
<feature type="domain" description="HTH myb-type" evidence="9">
    <location>
        <begin position="80"/>
        <end position="135"/>
    </location>
</feature>
<dbReference type="Gene3D" id="1.10.10.60">
    <property type="entry name" value="Homeodomain-like"/>
    <property type="match status" value="3"/>
</dbReference>
<dbReference type="FunCoup" id="A0A7J7BWD6">
    <property type="interactions" value="806"/>
</dbReference>
<dbReference type="InParanoid" id="A0A7J7BWD6"/>
<evidence type="ECO:0000256" key="2">
    <source>
        <dbReference type="ARBA" id="ARBA00022737"/>
    </source>
</evidence>
<evidence type="ECO:0000259" key="9">
    <source>
        <dbReference type="PROSITE" id="PS51294"/>
    </source>
</evidence>
<proteinExistence type="predicted"/>
<dbReference type="PROSITE" id="PS50090">
    <property type="entry name" value="MYB_LIKE"/>
    <property type="match status" value="3"/>
</dbReference>
<feature type="region of interest" description="Disordered" evidence="7">
    <location>
        <begin position="1075"/>
        <end position="1101"/>
    </location>
</feature>
<feature type="domain" description="Myb-like" evidence="8">
    <location>
        <begin position="28"/>
        <end position="79"/>
    </location>
</feature>
<feature type="compositionally biased region" description="Polar residues" evidence="7">
    <location>
        <begin position="730"/>
        <end position="744"/>
    </location>
</feature>
<feature type="region of interest" description="Disordered" evidence="7">
    <location>
        <begin position="1"/>
        <end position="37"/>
    </location>
</feature>
<keyword evidence="11" id="KW-1185">Reference proteome</keyword>
<feature type="region of interest" description="Disordered" evidence="7">
    <location>
        <begin position="203"/>
        <end position="244"/>
    </location>
</feature>
<comment type="caution">
    <text evidence="10">The sequence shown here is derived from an EMBL/GenBank/DDBJ whole genome shotgun (WGS) entry which is preliminary data.</text>
</comment>
<feature type="compositionally biased region" description="Low complexity" evidence="7">
    <location>
        <begin position="209"/>
        <end position="221"/>
    </location>
</feature>
<dbReference type="CDD" id="cd00167">
    <property type="entry name" value="SANT"/>
    <property type="match status" value="3"/>
</dbReference>
<feature type="compositionally biased region" description="Polar residues" evidence="7">
    <location>
        <begin position="805"/>
        <end position="818"/>
    </location>
</feature>
<evidence type="ECO:0000256" key="1">
    <source>
        <dbReference type="ARBA" id="ARBA00004123"/>
    </source>
</evidence>
<dbReference type="FunFam" id="1.10.10.60:FF:000324">
    <property type="entry name" value="Transcription factor MYB3R-2"/>
    <property type="match status" value="1"/>
</dbReference>
<evidence type="ECO:0000256" key="7">
    <source>
        <dbReference type="SAM" id="MobiDB-lite"/>
    </source>
</evidence>
<evidence type="ECO:0000259" key="8">
    <source>
        <dbReference type="PROSITE" id="PS50090"/>
    </source>
</evidence>
<dbReference type="GO" id="GO:0000978">
    <property type="term" value="F:RNA polymerase II cis-regulatory region sequence-specific DNA binding"/>
    <property type="evidence" value="ECO:0007669"/>
    <property type="project" value="TreeGrafter"/>
</dbReference>
<feature type="region of interest" description="Disordered" evidence="7">
    <location>
        <begin position="269"/>
        <end position="288"/>
    </location>
</feature>
<feature type="compositionally biased region" description="Polar residues" evidence="7">
    <location>
        <begin position="769"/>
        <end position="781"/>
    </location>
</feature>
<dbReference type="EMBL" id="JAAARO010000023">
    <property type="protein sequence ID" value="KAF5726200.1"/>
    <property type="molecule type" value="Genomic_DNA"/>
</dbReference>
<evidence type="ECO:0000313" key="10">
    <source>
        <dbReference type="EMBL" id="KAF5726200.1"/>
    </source>
</evidence>
<keyword evidence="3" id="KW-0805">Transcription regulation</keyword>
<reference evidence="10 11" key="1">
    <citation type="journal article" date="2020" name="Nat. Commun.">
        <title>Genome of Tripterygium wilfordii and identification of cytochrome P450 involved in triptolide biosynthesis.</title>
        <authorList>
            <person name="Tu L."/>
            <person name="Su P."/>
            <person name="Zhang Z."/>
            <person name="Gao L."/>
            <person name="Wang J."/>
            <person name="Hu T."/>
            <person name="Zhou J."/>
            <person name="Zhang Y."/>
            <person name="Zhao Y."/>
            <person name="Liu Y."/>
            <person name="Song Y."/>
            <person name="Tong Y."/>
            <person name="Lu Y."/>
            <person name="Yang J."/>
            <person name="Xu C."/>
            <person name="Jia M."/>
            <person name="Peters R.J."/>
            <person name="Huang L."/>
            <person name="Gao W."/>
        </authorList>
    </citation>
    <scope>NUCLEOTIDE SEQUENCE [LARGE SCALE GENOMIC DNA]</scope>
    <source>
        <strain evidence="11">cv. XIE 37</strain>
        <tissue evidence="10">Leaf</tissue>
    </source>
</reference>
<dbReference type="AlphaFoldDB" id="A0A7J7BWD6"/>
<evidence type="ECO:0000256" key="3">
    <source>
        <dbReference type="ARBA" id="ARBA00023015"/>
    </source>
</evidence>
<feature type="region of interest" description="Disordered" evidence="7">
    <location>
        <begin position="728"/>
        <end position="747"/>
    </location>
</feature>
<keyword evidence="4" id="KW-0238">DNA-binding</keyword>
<dbReference type="SUPFAM" id="SSF46689">
    <property type="entry name" value="Homeodomain-like"/>
    <property type="match status" value="2"/>
</dbReference>
<dbReference type="PROSITE" id="PS51294">
    <property type="entry name" value="HTH_MYB"/>
    <property type="match status" value="3"/>
</dbReference>
<feature type="compositionally biased region" description="Polar residues" evidence="7">
    <location>
        <begin position="25"/>
        <end position="35"/>
    </location>
</feature>
<dbReference type="InterPro" id="IPR009057">
    <property type="entry name" value="Homeodomain-like_sf"/>
</dbReference>
<evidence type="ECO:0000256" key="4">
    <source>
        <dbReference type="ARBA" id="ARBA00023125"/>
    </source>
</evidence>